<dbReference type="Proteomes" id="UP000185210">
    <property type="component" value="Unassembled WGS sequence"/>
</dbReference>
<evidence type="ECO:0000259" key="2">
    <source>
        <dbReference type="Pfam" id="PF08237"/>
    </source>
</evidence>
<name>A0AB38D1J9_9MYCO</name>
<dbReference type="Gene3D" id="3.40.50.1820">
    <property type="entry name" value="alpha/beta hydrolase"/>
    <property type="match status" value="1"/>
</dbReference>
<comment type="caution">
    <text evidence="3">The sequence shown here is derived from an EMBL/GenBank/DDBJ whole genome shotgun (WGS) entry which is preliminary data.</text>
</comment>
<dbReference type="Gene3D" id="1.10.10.1120">
    <property type="entry name" value="Lysin B, C-terminal linker domain"/>
    <property type="match status" value="1"/>
</dbReference>
<dbReference type="EMBL" id="FSHM01000004">
    <property type="protein sequence ID" value="SIB25255.1"/>
    <property type="molecule type" value="Genomic_DNA"/>
</dbReference>
<dbReference type="AlphaFoldDB" id="A0AB38D1J9"/>
<protein>
    <submittedName>
        <fullName evidence="3">Peptidoglycan-binding domain-containing protein</fullName>
    </submittedName>
</protein>
<feature type="domain" description="PE-PPE" evidence="2">
    <location>
        <begin position="134"/>
        <end position="226"/>
    </location>
</feature>
<dbReference type="SUPFAM" id="SSF53474">
    <property type="entry name" value="alpha/beta-Hydrolases"/>
    <property type="match status" value="1"/>
</dbReference>
<dbReference type="Pfam" id="PF08237">
    <property type="entry name" value="PE-PPE"/>
    <property type="match status" value="1"/>
</dbReference>
<dbReference type="SMART" id="SM01110">
    <property type="entry name" value="Cutinase"/>
    <property type="match status" value="1"/>
</dbReference>
<accession>A0AB38D1J9</accession>
<dbReference type="InterPro" id="IPR013228">
    <property type="entry name" value="PE-PPE_C"/>
</dbReference>
<proteinExistence type="predicted"/>
<dbReference type="SUPFAM" id="SSF47090">
    <property type="entry name" value="PGBD-like"/>
    <property type="match status" value="1"/>
</dbReference>
<organism evidence="3 4">
    <name type="scientific">Mycobacteroides abscessus subsp. abscessus</name>
    <dbReference type="NCBI Taxonomy" id="1185650"/>
    <lineage>
        <taxon>Bacteria</taxon>
        <taxon>Bacillati</taxon>
        <taxon>Actinomycetota</taxon>
        <taxon>Actinomycetes</taxon>
        <taxon>Mycobacteriales</taxon>
        <taxon>Mycobacteriaceae</taxon>
        <taxon>Mycobacteroides</taxon>
        <taxon>Mycobacteroides abscessus</taxon>
    </lineage>
</organism>
<keyword evidence="1" id="KW-0378">Hydrolase</keyword>
<dbReference type="InterPro" id="IPR000675">
    <property type="entry name" value="Cutinase/axe"/>
</dbReference>
<evidence type="ECO:0000313" key="3">
    <source>
        <dbReference type="EMBL" id="SIB25255.1"/>
    </source>
</evidence>
<evidence type="ECO:0000313" key="4">
    <source>
        <dbReference type="Proteomes" id="UP000185210"/>
    </source>
</evidence>
<evidence type="ECO:0000256" key="1">
    <source>
        <dbReference type="ARBA" id="ARBA00022801"/>
    </source>
</evidence>
<dbReference type="GO" id="GO:0016787">
    <property type="term" value="F:hydrolase activity"/>
    <property type="evidence" value="ECO:0007669"/>
    <property type="project" value="UniProtKB-KW"/>
</dbReference>
<reference evidence="3 4" key="1">
    <citation type="submission" date="2016-11" db="EMBL/GenBank/DDBJ databases">
        <authorList>
            <consortium name="Pathogen Informatics"/>
        </authorList>
    </citation>
    <scope>NUCLEOTIDE SEQUENCE [LARGE SCALE GENOMIC DNA]</scope>
    <source>
        <strain evidence="3 4">104</strain>
    </source>
</reference>
<sequence>MAWRGYELGMTDPKDGDGNIVPGGMIWQIQDKLKRKYASYTGAVVVSGRYDGATFAAVGEFQNRAGLIGHGVKPDEVGIANYATLLRMGVVTTTPPRAPLTIFTAAGTWSDMWTGLQADVARDLDRRYFFWQPIWYPASFGPVGGGPAPSYEESVTLGVEEGIRLIKATPGQFALCGYSQGAEVVARILIELVSGRLKDRLKDCLWFVAFGNPARQPGVCVGRDPGGSGISGIRLLVPESVTVLDYAIDGDMYCTTPDGTEGGTNMRAVYKALTKMQIHDPGRDIISALTGDPSLMRQLIKLFSDPVKGGIGLVDALFRLAKFAITGAHGRYGQYEVFPGITPVRHAIETLNADAARLLAA</sequence>
<gene>
    <name evidence="3" type="ORF">SAMEA2070301_03395</name>
</gene>
<dbReference type="InterPro" id="IPR036365">
    <property type="entry name" value="PGBD-like_sf"/>
</dbReference>
<dbReference type="InterPro" id="IPR041855">
    <property type="entry name" value="Lysin_B_C_ter"/>
</dbReference>
<dbReference type="InterPro" id="IPR029058">
    <property type="entry name" value="AB_hydrolase_fold"/>
</dbReference>